<dbReference type="KEGG" id="ppj:RK21_04391"/>
<dbReference type="RefSeq" id="WP_023660624.1">
    <property type="nucleotide sequence ID" value="NZ_CP010359.1"/>
</dbReference>
<dbReference type="AlphaFoldDB" id="A0A099MST3"/>
<gene>
    <name evidence="1" type="ORF">CMV24_27630</name>
</gene>
<name>A0A099MST3_PSEDL</name>
<organism evidence="1 2">
    <name type="scientific">Pseudomonas plecoglossicida</name>
    <dbReference type="NCBI Taxonomy" id="70775"/>
    <lineage>
        <taxon>Bacteria</taxon>
        <taxon>Pseudomonadati</taxon>
        <taxon>Pseudomonadota</taxon>
        <taxon>Gammaproteobacteria</taxon>
        <taxon>Pseudomonadales</taxon>
        <taxon>Pseudomonadaceae</taxon>
        <taxon>Pseudomonas</taxon>
    </lineage>
</organism>
<evidence type="ECO:0000313" key="2">
    <source>
        <dbReference type="Proteomes" id="UP000218102"/>
    </source>
</evidence>
<reference evidence="1 2" key="1">
    <citation type="submission" date="2017-09" db="EMBL/GenBank/DDBJ databases">
        <authorList>
            <person name="Ehlers B."/>
            <person name="Leendertz F.H."/>
        </authorList>
    </citation>
    <scope>NUCLEOTIDE SEQUENCE [LARGE SCALE GENOMIC DNA]</scope>
    <source>
        <strain evidence="1 2">DJ-1</strain>
    </source>
</reference>
<sequence>MNRQRGIVLLLALVLSLLLGLFAASALRNALVQTRMTGYLSEGLLALEQAEATLLAGAGELERAPPDPCEACPPPARPHDLSGQWQRTRTGYFHLQNLGTSEHAAHMPEGQHVTLYRVTAVSLQTQSRHVLEAVYAMTGDTTRRIAWRQRLRGD</sequence>
<dbReference type="EMBL" id="NTME01000053">
    <property type="protein sequence ID" value="PBJ92328.1"/>
    <property type="molecule type" value="Genomic_DNA"/>
</dbReference>
<evidence type="ECO:0000313" key="1">
    <source>
        <dbReference type="EMBL" id="PBJ92328.1"/>
    </source>
</evidence>
<accession>A0A099MST3</accession>
<proteinExistence type="predicted"/>
<protein>
    <submittedName>
        <fullName evidence="1">Uncharacterized protein</fullName>
    </submittedName>
</protein>
<comment type="caution">
    <text evidence="1">The sequence shown here is derived from an EMBL/GenBank/DDBJ whole genome shotgun (WGS) entry which is preliminary data.</text>
</comment>
<dbReference type="Proteomes" id="UP000218102">
    <property type="component" value="Unassembled WGS sequence"/>
</dbReference>